<reference evidence="13" key="1">
    <citation type="journal article" date="2010" name="PLoS Negl. Trop. Dis.">
        <title>The genome sequence of Trypanosoma brucei gambiense, causative agent of chronic human african trypanosomiasis.</title>
        <authorList>
            <person name="Jackson A.P."/>
            <person name="Sanders M."/>
            <person name="Berry A."/>
            <person name="McQuillan J."/>
            <person name="Aslett M.A."/>
            <person name="Quail M.A."/>
            <person name="Chukualim B."/>
            <person name="Capewell P."/>
            <person name="MacLeod A."/>
            <person name="Melville S.E."/>
            <person name="Gibson W."/>
            <person name="Barry J.D."/>
            <person name="Berriman M."/>
            <person name="Hertz-Fowler C."/>
        </authorList>
    </citation>
    <scope>NUCLEOTIDE SEQUENCE [LARGE SCALE GENOMIC DNA]</scope>
    <source>
        <strain evidence="13">MHOM/CI/86/DAL972</strain>
    </source>
</reference>
<dbReference type="EMBL" id="FN554974">
    <property type="protein sequence ID" value="CBH18565.1"/>
    <property type="molecule type" value="Genomic_DNA"/>
</dbReference>
<dbReference type="Pfam" id="PF00169">
    <property type="entry name" value="PH"/>
    <property type="match status" value="1"/>
</dbReference>
<dbReference type="GO" id="GO:0005524">
    <property type="term" value="F:ATP binding"/>
    <property type="evidence" value="ECO:0007669"/>
    <property type="project" value="UniProtKB-KW"/>
</dbReference>
<dbReference type="InterPro" id="IPR001849">
    <property type="entry name" value="PH_domain"/>
</dbReference>
<comment type="catalytic activity">
    <reaction evidence="7">
        <text>L-threonyl-[protein] + ATP = O-phospho-L-threonyl-[protein] + ADP + H(+)</text>
        <dbReference type="Rhea" id="RHEA:46608"/>
        <dbReference type="Rhea" id="RHEA-COMP:11060"/>
        <dbReference type="Rhea" id="RHEA-COMP:11605"/>
        <dbReference type="ChEBI" id="CHEBI:15378"/>
        <dbReference type="ChEBI" id="CHEBI:30013"/>
        <dbReference type="ChEBI" id="CHEBI:30616"/>
        <dbReference type="ChEBI" id="CHEBI:61977"/>
        <dbReference type="ChEBI" id="CHEBI:456216"/>
        <dbReference type="EC" id="2.7.11.1"/>
    </reaction>
</comment>
<protein>
    <recommendedName>
        <fullName evidence="1">non-specific serine/threonine protein kinase</fullName>
        <ecNumber evidence="1">2.7.11.1</ecNumber>
    </recommendedName>
</protein>
<evidence type="ECO:0000259" key="10">
    <source>
        <dbReference type="PROSITE" id="PS50003"/>
    </source>
</evidence>
<dbReference type="PROSITE" id="PS50003">
    <property type="entry name" value="PH_DOMAIN"/>
    <property type="match status" value="1"/>
</dbReference>
<evidence type="ECO:0000256" key="6">
    <source>
        <dbReference type="ARBA" id="ARBA00022840"/>
    </source>
</evidence>
<dbReference type="AlphaFoldDB" id="D0AA64"/>
<dbReference type="EC" id="2.7.11.1" evidence="1"/>
<feature type="region of interest" description="Disordered" evidence="9">
    <location>
        <begin position="1"/>
        <end position="54"/>
    </location>
</feature>
<dbReference type="InterPro" id="IPR051131">
    <property type="entry name" value="NEK_Ser/Thr_kinase_NIMA"/>
</dbReference>
<feature type="domain" description="PH" evidence="10">
    <location>
        <begin position="458"/>
        <end position="571"/>
    </location>
</feature>
<dbReference type="CDD" id="cd00821">
    <property type="entry name" value="PH"/>
    <property type="match status" value="1"/>
</dbReference>
<dbReference type="PROSITE" id="PS00108">
    <property type="entry name" value="PROTEIN_KINASE_ST"/>
    <property type="match status" value="1"/>
</dbReference>
<dbReference type="SMART" id="SM00220">
    <property type="entry name" value="S_TKc"/>
    <property type="match status" value="1"/>
</dbReference>
<dbReference type="FunFam" id="1.10.510.10:FF:001511">
    <property type="entry name" value="Serine/threonine-protein kinase, putative"/>
    <property type="match status" value="1"/>
</dbReference>
<feature type="compositionally biased region" description="Low complexity" evidence="9">
    <location>
        <begin position="18"/>
        <end position="32"/>
    </location>
</feature>
<evidence type="ECO:0000256" key="3">
    <source>
        <dbReference type="ARBA" id="ARBA00022679"/>
    </source>
</evidence>
<keyword evidence="2" id="KW-0723">Serine/threonine-protein kinase</keyword>
<keyword evidence="3 12" id="KW-0808">Transferase</keyword>
<dbReference type="Gene3D" id="2.30.29.30">
    <property type="entry name" value="Pleckstrin-homology domain (PH domain)/Phosphotyrosine-binding domain (PTB)"/>
    <property type="match status" value="1"/>
</dbReference>
<dbReference type="GO" id="GO:0106310">
    <property type="term" value="F:protein serine kinase activity"/>
    <property type="evidence" value="ECO:0007669"/>
    <property type="project" value="RHEA"/>
</dbReference>
<dbReference type="Gene3D" id="1.10.510.10">
    <property type="entry name" value="Transferase(Phosphotransferase) domain 1"/>
    <property type="match status" value="1"/>
</dbReference>
<evidence type="ECO:0000256" key="2">
    <source>
        <dbReference type="ARBA" id="ARBA00022527"/>
    </source>
</evidence>
<name>D0AA64_TRYB9</name>
<dbReference type="PANTHER" id="PTHR44899:SF3">
    <property type="entry name" value="SERINE_THREONINE-PROTEIN KINASE NEK1"/>
    <property type="match status" value="1"/>
</dbReference>
<dbReference type="InterPro" id="IPR008271">
    <property type="entry name" value="Ser/Thr_kinase_AS"/>
</dbReference>
<dbReference type="SMART" id="SM00233">
    <property type="entry name" value="PH"/>
    <property type="match status" value="1"/>
</dbReference>
<dbReference type="SUPFAM" id="SSF56112">
    <property type="entry name" value="Protein kinase-like (PK-like)"/>
    <property type="match status" value="1"/>
</dbReference>
<dbReference type="InterPro" id="IPR011993">
    <property type="entry name" value="PH-like_dom_sf"/>
</dbReference>
<dbReference type="OrthoDB" id="4062651at2759"/>
<dbReference type="PANTHER" id="PTHR44899">
    <property type="entry name" value="CAMK FAMILY PROTEIN KINASE"/>
    <property type="match status" value="1"/>
</dbReference>
<evidence type="ECO:0000256" key="5">
    <source>
        <dbReference type="ARBA" id="ARBA00022777"/>
    </source>
</evidence>
<keyword evidence="6" id="KW-0067">ATP-binding</keyword>
<dbReference type="InterPro" id="IPR011009">
    <property type="entry name" value="Kinase-like_dom_sf"/>
</dbReference>
<evidence type="ECO:0000256" key="8">
    <source>
        <dbReference type="ARBA" id="ARBA00048679"/>
    </source>
</evidence>
<dbReference type="GeneID" id="23866891"/>
<evidence type="ECO:0000256" key="4">
    <source>
        <dbReference type="ARBA" id="ARBA00022741"/>
    </source>
</evidence>
<dbReference type="Proteomes" id="UP000002316">
    <property type="component" value="Chromosome 11"/>
</dbReference>
<proteinExistence type="predicted"/>
<evidence type="ECO:0000313" key="12">
    <source>
        <dbReference type="EMBL" id="CBH18565.1"/>
    </source>
</evidence>
<dbReference type="RefSeq" id="XP_011780829.1">
    <property type="nucleotide sequence ID" value="XM_011782527.1"/>
</dbReference>
<dbReference type="KEGG" id="tbg:TbgDal_XI16850"/>
<dbReference type="GO" id="GO:0004674">
    <property type="term" value="F:protein serine/threonine kinase activity"/>
    <property type="evidence" value="ECO:0007669"/>
    <property type="project" value="UniProtKB-KW"/>
</dbReference>
<dbReference type="VEuPathDB" id="TriTrypDB:Tbg972.11.16850"/>
<keyword evidence="5 12" id="KW-0418">Kinase</keyword>
<organism evidence="12 13">
    <name type="scientific">Trypanosoma brucei gambiense (strain MHOM/CI/86/DAL972)</name>
    <dbReference type="NCBI Taxonomy" id="679716"/>
    <lineage>
        <taxon>Eukaryota</taxon>
        <taxon>Discoba</taxon>
        <taxon>Euglenozoa</taxon>
        <taxon>Kinetoplastea</taxon>
        <taxon>Metakinetoplastina</taxon>
        <taxon>Trypanosomatida</taxon>
        <taxon>Trypanosomatidae</taxon>
        <taxon>Trypanosoma</taxon>
    </lineage>
</organism>
<evidence type="ECO:0000256" key="1">
    <source>
        <dbReference type="ARBA" id="ARBA00012513"/>
    </source>
</evidence>
<evidence type="ECO:0000256" key="9">
    <source>
        <dbReference type="SAM" id="MobiDB-lite"/>
    </source>
</evidence>
<evidence type="ECO:0000256" key="7">
    <source>
        <dbReference type="ARBA" id="ARBA00047899"/>
    </source>
</evidence>
<dbReference type="Pfam" id="PF00069">
    <property type="entry name" value="Pkinase"/>
    <property type="match status" value="1"/>
</dbReference>
<accession>D0AA64</accession>
<gene>
    <name evidence="12" type="ORF">TbgDal_XI16850</name>
</gene>
<evidence type="ECO:0000259" key="11">
    <source>
        <dbReference type="PROSITE" id="PS50011"/>
    </source>
</evidence>
<dbReference type="PROSITE" id="PS50011">
    <property type="entry name" value="PROTEIN_KINASE_DOM"/>
    <property type="match status" value="1"/>
</dbReference>
<keyword evidence="4" id="KW-0547">Nucleotide-binding</keyword>
<evidence type="ECO:0000313" key="13">
    <source>
        <dbReference type="Proteomes" id="UP000002316"/>
    </source>
</evidence>
<dbReference type="SUPFAM" id="SSF50729">
    <property type="entry name" value="PH domain-like"/>
    <property type="match status" value="1"/>
</dbReference>
<feature type="domain" description="Protein kinase" evidence="11">
    <location>
        <begin position="78"/>
        <end position="385"/>
    </location>
</feature>
<sequence length="573" mass="64623">MGNGVVRVATRAPTELPTPKTASSSSHTTTSDTRSDAQRSNSPPIPVIKTDGYNNKFDPERLSLEDILGEPGSSTALYIKKKMAGRGAFGEAFIVENNPVAPVAKRRERIGAESLAVNGTERVGDCQSRQFVAKVLNLTCMSDHDRQYAQTEIMCLANADHFAIVRYYEHFYIDDEFQTIVIITEFADKGDLYRNLHHMPSDRFPTEREAGVLFVQLLLGLDHVHRRRMIHRDIKTANIFLTSRGFLKLGDFGFSKQYDTSVSNPIAVTFLGTSYYLSPEMLKGQRYGKKADIWAAGIVLCELLGKRRPFEAHSPAKLKELVLSGDMWLPPTQKSCESNNSAANPDGKASPPCISLEMREFLEYILQLDPDRRPSASQLLKTPLMQHYLHLFKKQVYDMIAADDEVERNYISNPVDCIGDRRRYNLTAKERVLVMRGIVEGENLIMSETEKQIESGIPGHMEGVVFKGTLDGRWKERYLTLADGYLTVTLAKEKCASNCNTRSKRMPLDTIKSVSPMKIFYSPEANSVEKVDCNKKFVFVLSTVHSQSILFATKTEEERDRWLTALMFILDMG</sequence>
<dbReference type="Gene3D" id="3.30.200.20">
    <property type="entry name" value="Phosphorylase Kinase, domain 1"/>
    <property type="match status" value="1"/>
</dbReference>
<comment type="catalytic activity">
    <reaction evidence="8">
        <text>L-seryl-[protein] + ATP = O-phospho-L-seryl-[protein] + ADP + H(+)</text>
        <dbReference type="Rhea" id="RHEA:17989"/>
        <dbReference type="Rhea" id="RHEA-COMP:9863"/>
        <dbReference type="Rhea" id="RHEA-COMP:11604"/>
        <dbReference type="ChEBI" id="CHEBI:15378"/>
        <dbReference type="ChEBI" id="CHEBI:29999"/>
        <dbReference type="ChEBI" id="CHEBI:30616"/>
        <dbReference type="ChEBI" id="CHEBI:83421"/>
        <dbReference type="ChEBI" id="CHEBI:456216"/>
        <dbReference type="EC" id="2.7.11.1"/>
    </reaction>
</comment>
<dbReference type="InterPro" id="IPR000719">
    <property type="entry name" value="Prot_kinase_dom"/>
</dbReference>